<dbReference type="OrthoDB" id="9804019at2"/>
<keyword evidence="2" id="KW-0067">ATP-binding</keyword>
<dbReference type="PRINTS" id="PR01590">
    <property type="entry name" value="HTHFIS"/>
</dbReference>
<dbReference type="Gene3D" id="1.10.8.60">
    <property type="match status" value="1"/>
</dbReference>
<dbReference type="SMART" id="SM00382">
    <property type="entry name" value="AAA"/>
    <property type="match status" value="1"/>
</dbReference>
<dbReference type="Pfam" id="PF00072">
    <property type="entry name" value="Response_reg"/>
    <property type="match status" value="1"/>
</dbReference>
<dbReference type="InterPro" id="IPR025662">
    <property type="entry name" value="Sigma_54_int_dom_ATP-bd_1"/>
</dbReference>
<dbReference type="Gene3D" id="3.40.50.300">
    <property type="entry name" value="P-loop containing nucleotide triphosphate hydrolases"/>
    <property type="match status" value="1"/>
</dbReference>
<keyword evidence="5" id="KW-0804">Transcription</keyword>
<dbReference type="GO" id="GO:0000160">
    <property type="term" value="P:phosphorelay signal transduction system"/>
    <property type="evidence" value="ECO:0007669"/>
    <property type="project" value="InterPro"/>
</dbReference>
<dbReference type="CDD" id="cd00009">
    <property type="entry name" value="AAA"/>
    <property type="match status" value="1"/>
</dbReference>
<dbReference type="InterPro" id="IPR001789">
    <property type="entry name" value="Sig_transdc_resp-reg_receiver"/>
</dbReference>
<dbReference type="Gene3D" id="1.10.10.60">
    <property type="entry name" value="Homeodomain-like"/>
    <property type="match status" value="1"/>
</dbReference>
<dbReference type="InterPro" id="IPR003593">
    <property type="entry name" value="AAA+_ATPase"/>
</dbReference>
<evidence type="ECO:0000256" key="3">
    <source>
        <dbReference type="ARBA" id="ARBA00023015"/>
    </source>
</evidence>
<organism evidence="9 10">
    <name type="scientific">Motiliproteus coralliicola</name>
    <dbReference type="NCBI Taxonomy" id="2283196"/>
    <lineage>
        <taxon>Bacteria</taxon>
        <taxon>Pseudomonadati</taxon>
        <taxon>Pseudomonadota</taxon>
        <taxon>Gammaproteobacteria</taxon>
        <taxon>Oceanospirillales</taxon>
        <taxon>Oceanospirillaceae</taxon>
        <taxon>Motiliproteus</taxon>
    </lineage>
</organism>
<dbReference type="SUPFAM" id="SSF52172">
    <property type="entry name" value="CheY-like"/>
    <property type="match status" value="1"/>
</dbReference>
<evidence type="ECO:0000259" key="8">
    <source>
        <dbReference type="PROSITE" id="PS50110"/>
    </source>
</evidence>
<accession>A0A369WH76</accession>
<dbReference type="PANTHER" id="PTHR32071:SF91">
    <property type="entry name" value="TUNGSTATE-RESPONSIVE TWO COMPONENT SIGMA54-DEPENDENT SIGNAL TRANSDUCTION SYSTEM RESPONSE REGULATOR FIS FAMILY"/>
    <property type="match status" value="1"/>
</dbReference>
<dbReference type="PROSITE" id="PS00675">
    <property type="entry name" value="SIGMA54_INTERACT_1"/>
    <property type="match status" value="1"/>
</dbReference>
<dbReference type="InterPro" id="IPR011006">
    <property type="entry name" value="CheY-like_superfamily"/>
</dbReference>
<gene>
    <name evidence="9" type="ORF">DV711_11835</name>
</gene>
<dbReference type="GO" id="GO:0006355">
    <property type="term" value="P:regulation of DNA-templated transcription"/>
    <property type="evidence" value="ECO:0007669"/>
    <property type="project" value="InterPro"/>
</dbReference>
<dbReference type="AlphaFoldDB" id="A0A369WH76"/>
<keyword evidence="1" id="KW-0547">Nucleotide-binding</keyword>
<dbReference type="SUPFAM" id="SSF46689">
    <property type="entry name" value="Homeodomain-like"/>
    <property type="match status" value="1"/>
</dbReference>
<evidence type="ECO:0000313" key="9">
    <source>
        <dbReference type="EMBL" id="RDE19966.1"/>
    </source>
</evidence>
<evidence type="ECO:0000313" key="10">
    <source>
        <dbReference type="Proteomes" id="UP000253769"/>
    </source>
</evidence>
<feature type="domain" description="Response regulatory" evidence="8">
    <location>
        <begin position="31"/>
        <end position="145"/>
    </location>
</feature>
<dbReference type="InterPro" id="IPR002078">
    <property type="entry name" value="Sigma_54_int"/>
</dbReference>
<evidence type="ECO:0000256" key="5">
    <source>
        <dbReference type="ARBA" id="ARBA00023163"/>
    </source>
</evidence>
<dbReference type="FunFam" id="3.40.50.300:FF:000006">
    <property type="entry name" value="DNA-binding transcriptional regulator NtrC"/>
    <property type="match status" value="1"/>
</dbReference>
<reference evidence="9 10" key="1">
    <citation type="submission" date="2018-07" db="EMBL/GenBank/DDBJ databases">
        <title>Motiliproteus coralliicola sp. nov., a bacterium isolated from Coral.</title>
        <authorList>
            <person name="Wang G."/>
        </authorList>
    </citation>
    <scope>NUCLEOTIDE SEQUENCE [LARGE SCALE GENOMIC DNA]</scope>
    <source>
        <strain evidence="9 10">C34</strain>
    </source>
</reference>
<protein>
    <submittedName>
        <fullName evidence="9">Sigma-54-dependent Fis family transcriptional regulator</fullName>
    </submittedName>
</protein>
<evidence type="ECO:0000256" key="4">
    <source>
        <dbReference type="ARBA" id="ARBA00023125"/>
    </source>
</evidence>
<feature type="domain" description="Sigma-54 factor interaction" evidence="7">
    <location>
        <begin position="170"/>
        <end position="398"/>
    </location>
</feature>
<dbReference type="InterPro" id="IPR025943">
    <property type="entry name" value="Sigma_54_int_dom_ATP-bd_2"/>
</dbReference>
<name>A0A369WH76_9GAMM</name>
<keyword evidence="6" id="KW-0597">Phosphoprotein</keyword>
<evidence type="ECO:0000259" key="7">
    <source>
        <dbReference type="PROSITE" id="PS50045"/>
    </source>
</evidence>
<proteinExistence type="predicted"/>
<dbReference type="InterPro" id="IPR027417">
    <property type="entry name" value="P-loop_NTPase"/>
</dbReference>
<dbReference type="InterPro" id="IPR025944">
    <property type="entry name" value="Sigma_54_int_dom_CS"/>
</dbReference>
<comment type="caution">
    <text evidence="9">The sequence shown here is derived from an EMBL/GenBank/DDBJ whole genome shotgun (WGS) entry which is preliminary data.</text>
</comment>
<dbReference type="Proteomes" id="UP000253769">
    <property type="component" value="Unassembled WGS sequence"/>
</dbReference>
<dbReference type="PROSITE" id="PS00688">
    <property type="entry name" value="SIGMA54_INTERACT_3"/>
    <property type="match status" value="1"/>
</dbReference>
<keyword evidence="10" id="KW-1185">Reference proteome</keyword>
<keyword evidence="3" id="KW-0805">Transcription regulation</keyword>
<dbReference type="CDD" id="cd00156">
    <property type="entry name" value="REC"/>
    <property type="match status" value="1"/>
</dbReference>
<sequence>MTLPRSSQAVGRASADALVPDATEQGRQALSILIVDDEQGIREFLQKALAKEYSLVEAVGSAEEAEALRSRCHFDLLVVDICLPGLSGVDWLSEVMTPAFQSDVIFMTAFADIDKAIGALRVGASDFILKPFRLEQMVSAVRHVMERRQLKRENFVLKRRVDALYSMEGMVGNSPAITEICQLTKRVAPTPSVVLVEGESGTGKELVANAVHQLSKRSGPFVPINCGAIAPELIESELFGHTKGAFTGAQQAREGLFSYADGGTLFLDEIGEMPLLMQSKLLRVLEEGRIRPVGSERDIPVNVRLVAATNRDLEQEVADGNFRQDLFYRLNVLRLRVPALRERREDIPLLVEHFSDQLAKKLGLPAIPFSHADLQRMQSYEWPGNIRELKNMIERCLLLGRLPAEALQNGDEMMEPGSGQGYPCEWDLDRVEKDHILRVLDQADGNKTQAARQLGIARKTLDRKLHAWSA</sequence>
<evidence type="ECO:0000256" key="1">
    <source>
        <dbReference type="ARBA" id="ARBA00022741"/>
    </source>
</evidence>
<keyword evidence="4" id="KW-0238">DNA-binding</keyword>
<dbReference type="PROSITE" id="PS50110">
    <property type="entry name" value="RESPONSE_REGULATORY"/>
    <property type="match status" value="1"/>
</dbReference>
<dbReference type="InterPro" id="IPR009057">
    <property type="entry name" value="Homeodomain-like_sf"/>
</dbReference>
<dbReference type="Pfam" id="PF25601">
    <property type="entry name" value="AAA_lid_14"/>
    <property type="match status" value="1"/>
</dbReference>
<dbReference type="GO" id="GO:0005524">
    <property type="term" value="F:ATP binding"/>
    <property type="evidence" value="ECO:0007669"/>
    <property type="project" value="UniProtKB-KW"/>
</dbReference>
<evidence type="ECO:0000256" key="2">
    <source>
        <dbReference type="ARBA" id="ARBA00022840"/>
    </source>
</evidence>
<dbReference type="EMBL" id="QQOH01000003">
    <property type="protein sequence ID" value="RDE19966.1"/>
    <property type="molecule type" value="Genomic_DNA"/>
</dbReference>
<dbReference type="PANTHER" id="PTHR32071">
    <property type="entry name" value="TRANSCRIPTIONAL REGULATORY PROTEIN"/>
    <property type="match status" value="1"/>
</dbReference>
<dbReference type="PROSITE" id="PS00676">
    <property type="entry name" value="SIGMA54_INTERACT_2"/>
    <property type="match status" value="1"/>
</dbReference>
<dbReference type="Pfam" id="PF02954">
    <property type="entry name" value="HTH_8"/>
    <property type="match status" value="1"/>
</dbReference>
<dbReference type="GO" id="GO:0043565">
    <property type="term" value="F:sequence-specific DNA binding"/>
    <property type="evidence" value="ECO:0007669"/>
    <property type="project" value="InterPro"/>
</dbReference>
<dbReference type="Gene3D" id="3.40.50.2300">
    <property type="match status" value="1"/>
</dbReference>
<dbReference type="PROSITE" id="PS50045">
    <property type="entry name" value="SIGMA54_INTERACT_4"/>
    <property type="match status" value="1"/>
</dbReference>
<dbReference type="InterPro" id="IPR002197">
    <property type="entry name" value="HTH_Fis"/>
</dbReference>
<dbReference type="SUPFAM" id="SSF52540">
    <property type="entry name" value="P-loop containing nucleoside triphosphate hydrolases"/>
    <property type="match status" value="1"/>
</dbReference>
<evidence type="ECO:0000256" key="6">
    <source>
        <dbReference type="PROSITE-ProRule" id="PRU00169"/>
    </source>
</evidence>
<dbReference type="InterPro" id="IPR058031">
    <property type="entry name" value="AAA_lid_NorR"/>
</dbReference>
<dbReference type="SMART" id="SM00448">
    <property type="entry name" value="REC"/>
    <property type="match status" value="1"/>
</dbReference>
<dbReference type="Pfam" id="PF00158">
    <property type="entry name" value="Sigma54_activat"/>
    <property type="match status" value="1"/>
</dbReference>
<feature type="modified residue" description="4-aspartylphosphate" evidence="6">
    <location>
        <position position="80"/>
    </location>
</feature>